<reference evidence="2" key="1">
    <citation type="submission" date="2021-06" db="EMBL/GenBank/DDBJ databases">
        <authorList>
            <person name="Kallberg Y."/>
            <person name="Tangrot J."/>
            <person name="Rosling A."/>
        </authorList>
    </citation>
    <scope>NUCLEOTIDE SEQUENCE</scope>
    <source>
        <strain evidence="2">87-6 pot B 2015</strain>
    </source>
</reference>
<evidence type="ECO:0000313" key="2">
    <source>
        <dbReference type="EMBL" id="CAG8714228.1"/>
    </source>
</evidence>
<accession>A0A9N9I056</accession>
<keyword evidence="1" id="KW-0472">Membrane</keyword>
<feature type="transmembrane region" description="Helical" evidence="1">
    <location>
        <begin position="20"/>
        <end position="48"/>
    </location>
</feature>
<protein>
    <submittedName>
        <fullName evidence="2">388_t:CDS:1</fullName>
    </submittedName>
</protein>
<evidence type="ECO:0000313" key="3">
    <source>
        <dbReference type="Proteomes" id="UP000789375"/>
    </source>
</evidence>
<name>A0A9N9I056_FUNMO</name>
<organism evidence="2 3">
    <name type="scientific">Funneliformis mosseae</name>
    <name type="common">Endomycorrhizal fungus</name>
    <name type="synonym">Glomus mosseae</name>
    <dbReference type="NCBI Taxonomy" id="27381"/>
    <lineage>
        <taxon>Eukaryota</taxon>
        <taxon>Fungi</taxon>
        <taxon>Fungi incertae sedis</taxon>
        <taxon>Mucoromycota</taxon>
        <taxon>Glomeromycotina</taxon>
        <taxon>Glomeromycetes</taxon>
        <taxon>Glomerales</taxon>
        <taxon>Glomeraceae</taxon>
        <taxon>Funneliformis</taxon>
    </lineage>
</organism>
<dbReference type="Proteomes" id="UP000789375">
    <property type="component" value="Unassembled WGS sequence"/>
</dbReference>
<proteinExistence type="predicted"/>
<comment type="caution">
    <text evidence="2">The sequence shown here is derived from an EMBL/GenBank/DDBJ whole genome shotgun (WGS) entry which is preliminary data.</text>
</comment>
<evidence type="ECO:0000256" key="1">
    <source>
        <dbReference type="SAM" id="Phobius"/>
    </source>
</evidence>
<feature type="non-terminal residue" evidence="2">
    <location>
        <position position="1"/>
    </location>
</feature>
<sequence>ISRVSPQSSIFPSNNSQKRVHWKLITIGMAAIFYSSSLCSGIEPCYYYTGVIRGRSKKITIKPSRSSSKGMDLIDRR</sequence>
<keyword evidence="1" id="KW-1133">Transmembrane helix</keyword>
<keyword evidence="3" id="KW-1185">Reference proteome</keyword>
<keyword evidence="1" id="KW-0812">Transmembrane</keyword>
<dbReference type="AlphaFoldDB" id="A0A9N9I056"/>
<gene>
    <name evidence="2" type="ORF">FMOSSE_LOCUS14530</name>
</gene>
<dbReference type="EMBL" id="CAJVPP010011436">
    <property type="protein sequence ID" value="CAG8714228.1"/>
    <property type="molecule type" value="Genomic_DNA"/>
</dbReference>